<evidence type="ECO:0000313" key="2">
    <source>
        <dbReference type="EMBL" id="JAI04016.1"/>
    </source>
</evidence>
<reference evidence="2" key="1">
    <citation type="submission" date="2014-11" db="EMBL/GenBank/DDBJ databases">
        <authorList>
            <person name="Amaro Gonzalez C."/>
        </authorList>
    </citation>
    <scope>NUCLEOTIDE SEQUENCE</scope>
</reference>
<dbReference type="EMBL" id="GBXM01004562">
    <property type="protein sequence ID" value="JAI04016.1"/>
    <property type="molecule type" value="Transcribed_RNA"/>
</dbReference>
<dbReference type="AlphaFoldDB" id="A0A0E9XQ83"/>
<organism evidence="2">
    <name type="scientific">Anguilla anguilla</name>
    <name type="common">European freshwater eel</name>
    <name type="synonym">Muraena anguilla</name>
    <dbReference type="NCBI Taxonomy" id="7936"/>
    <lineage>
        <taxon>Eukaryota</taxon>
        <taxon>Metazoa</taxon>
        <taxon>Chordata</taxon>
        <taxon>Craniata</taxon>
        <taxon>Vertebrata</taxon>
        <taxon>Euteleostomi</taxon>
        <taxon>Actinopterygii</taxon>
        <taxon>Neopterygii</taxon>
        <taxon>Teleostei</taxon>
        <taxon>Anguilliformes</taxon>
        <taxon>Anguillidae</taxon>
        <taxon>Anguilla</taxon>
    </lineage>
</organism>
<feature type="signal peptide" evidence="1">
    <location>
        <begin position="1"/>
        <end position="22"/>
    </location>
</feature>
<sequence>MKSSCILLHLSLFSLIISPTYHLPSLYNYYFSQSGFSIRQLSFFS</sequence>
<name>A0A0E9XQ83_ANGAN</name>
<evidence type="ECO:0000256" key="1">
    <source>
        <dbReference type="SAM" id="SignalP"/>
    </source>
</evidence>
<keyword evidence="1" id="KW-0732">Signal</keyword>
<feature type="chain" id="PRO_5002435293" evidence="1">
    <location>
        <begin position="23"/>
        <end position="45"/>
    </location>
</feature>
<protein>
    <submittedName>
        <fullName evidence="2">Uncharacterized protein</fullName>
    </submittedName>
</protein>
<accession>A0A0E9XQ83</accession>
<proteinExistence type="predicted"/>
<reference evidence="2" key="2">
    <citation type="journal article" date="2015" name="Fish Shellfish Immunol.">
        <title>Early steps in the European eel (Anguilla anguilla)-Vibrio vulnificus interaction in the gills: Role of the RtxA13 toxin.</title>
        <authorList>
            <person name="Callol A."/>
            <person name="Pajuelo D."/>
            <person name="Ebbesson L."/>
            <person name="Teles M."/>
            <person name="MacKenzie S."/>
            <person name="Amaro C."/>
        </authorList>
    </citation>
    <scope>NUCLEOTIDE SEQUENCE</scope>
</reference>